<keyword evidence="4" id="KW-1185">Reference proteome</keyword>
<proteinExistence type="predicted"/>
<gene>
    <name evidence="3" type="ORF">PM10SUCC1_21900</name>
</gene>
<reference evidence="3" key="1">
    <citation type="submission" date="2022-12" db="EMBL/GenBank/DDBJ databases">
        <title>Reference genome sequencing for broad-spectrum identification of bacterial and archaeal isolates by mass spectrometry.</title>
        <authorList>
            <person name="Sekiguchi Y."/>
            <person name="Tourlousse D.M."/>
        </authorList>
    </citation>
    <scope>NUCLEOTIDE SEQUENCE</scope>
    <source>
        <strain evidence="3">10succ1</strain>
    </source>
</reference>
<accession>A0A9W6GMZ5</accession>
<feature type="domain" description="Transcription regulator TrmB N-terminal" evidence="1">
    <location>
        <begin position="9"/>
        <end position="71"/>
    </location>
</feature>
<dbReference type="CDD" id="cd09124">
    <property type="entry name" value="PLDc_like_TrmB_middle"/>
    <property type="match status" value="1"/>
</dbReference>
<dbReference type="EMBL" id="BSDY01000009">
    <property type="protein sequence ID" value="GLI56676.1"/>
    <property type="molecule type" value="Genomic_DNA"/>
</dbReference>
<dbReference type="PANTHER" id="PTHR34293">
    <property type="entry name" value="HTH-TYPE TRANSCRIPTIONAL REGULATOR TRMBL2"/>
    <property type="match status" value="1"/>
</dbReference>
<organism evidence="3 4">
    <name type="scientific">Propionigenium maris DSM 9537</name>
    <dbReference type="NCBI Taxonomy" id="1123000"/>
    <lineage>
        <taxon>Bacteria</taxon>
        <taxon>Fusobacteriati</taxon>
        <taxon>Fusobacteriota</taxon>
        <taxon>Fusobacteriia</taxon>
        <taxon>Fusobacteriales</taxon>
        <taxon>Fusobacteriaceae</taxon>
        <taxon>Propionigenium</taxon>
    </lineage>
</organism>
<dbReference type="SUPFAM" id="SSF46785">
    <property type="entry name" value="Winged helix' DNA-binding domain"/>
    <property type="match status" value="1"/>
</dbReference>
<sequence length="270" mass="30895">MSDFIIQELEKLNFSKMEAQVYITLIKEGELNGSQIAKLLGASRSSVYAALNNLYKRGVVYSVPGDTNIYRGERPEILVEKLKNNFIKTTDILKEKMSQLNTDKKERNYINIKGTNNFIEKARELLLTAQREVYINTCIDLQTFREELVELGRRGVRVIVFSYDKMNIEGLPIELYSHSTETEYIEGCDSEDVRLMLVVDLTTTLIGSSQGRDEDIIGTFTENSLLVSIASEHIHHDIYLLKLREKYGEDLIGEDIRIDSILEKKLGEAE</sequence>
<evidence type="ECO:0000259" key="2">
    <source>
        <dbReference type="Pfam" id="PF11495"/>
    </source>
</evidence>
<dbReference type="Pfam" id="PF01978">
    <property type="entry name" value="TrmB"/>
    <property type="match status" value="1"/>
</dbReference>
<evidence type="ECO:0008006" key="5">
    <source>
        <dbReference type="Google" id="ProtNLM"/>
    </source>
</evidence>
<dbReference type="InterPro" id="IPR021586">
    <property type="entry name" value="Tscrpt_reg_TrmB_C"/>
</dbReference>
<dbReference type="RefSeq" id="WP_281835970.1">
    <property type="nucleotide sequence ID" value="NZ_BSDY01000009.1"/>
</dbReference>
<feature type="domain" description="Transcription regulator TrmB C-terminal" evidence="2">
    <location>
        <begin position="111"/>
        <end position="215"/>
    </location>
</feature>
<evidence type="ECO:0000259" key="1">
    <source>
        <dbReference type="Pfam" id="PF01978"/>
    </source>
</evidence>
<evidence type="ECO:0000313" key="3">
    <source>
        <dbReference type="EMBL" id="GLI56676.1"/>
    </source>
</evidence>
<dbReference type="PANTHER" id="PTHR34293:SF1">
    <property type="entry name" value="HTH-TYPE TRANSCRIPTIONAL REGULATOR TRMBL2"/>
    <property type="match status" value="1"/>
</dbReference>
<comment type="caution">
    <text evidence="3">The sequence shown here is derived from an EMBL/GenBank/DDBJ whole genome shotgun (WGS) entry which is preliminary data.</text>
</comment>
<dbReference type="Pfam" id="PF11495">
    <property type="entry name" value="Regulator_TrmB"/>
    <property type="match status" value="1"/>
</dbReference>
<dbReference type="InterPro" id="IPR051797">
    <property type="entry name" value="TrmB-like"/>
</dbReference>
<dbReference type="InterPro" id="IPR036390">
    <property type="entry name" value="WH_DNA-bd_sf"/>
</dbReference>
<evidence type="ECO:0000313" key="4">
    <source>
        <dbReference type="Proteomes" id="UP001144471"/>
    </source>
</evidence>
<dbReference type="InterPro" id="IPR036388">
    <property type="entry name" value="WH-like_DNA-bd_sf"/>
</dbReference>
<dbReference type="Proteomes" id="UP001144471">
    <property type="component" value="Unassembled WGS sequence"/>
</dbReference>
<dbReference type="InterPro" id="IPR002831">
    <property type="entry name" value="Tscrpt_reg_TrmB_N"/>
</dbReference>
<protein>
    <recommendedName>
        <fullName evidence="5">Sugar-specific transcriptional regulator TrmB</fullName>
    </recommendedName>
</protein>
<dbReference type="AlphaFoldDB" id="A0A9W6GMZ5"/>
<name>A0A9W6GMZ5_9FUSO</name>
<dbReference type="Gene3D" id="1.10.10.10">
    <property type="entry name" value="Winged helix-like DNA-binding domain superfamily/Winged helix DNA-binding domain"/>
    <property type="match status" value="1"/>
</dbReference>